<evidence type="ECO:0000256" key="6">
    <source>
        <dbReference type="ARBA" id="ARBA00022889"/>
    </source>
</evidence>
<dbReference type="SUPFAM" id="SSF49313">
    <property type="entry name" value="Cadherin-like"/>
    <property type="match status" value="1"/>
</dbReference>
<evidence type="ECO:0000256" key="10">
    <source>
        <dbReference type="SAM" id="MobiDB-lite"/>
    </source>
</evidence>
<dbReference type="PROSITE" id="PS50268">
    <property type="entry name" value="CADHERIN_2"/>
    <property type="match status" value="1"/>
</dbReference>
<dbReference type="GO" id="GO:0016477">
    <property type="term" value="P:cell migration"/>
    <property type="evidence" value="ECO:0007669"/>
    <property type="project" value="TreeGrafter"/>
</dbReference>
<evidence type="ECO:0000259" key="11">
    <source>
        <dbReference type="PROSITE" id="PS50268"/>
    </source>
</evidence>
<feature type="domain" description="Cadherin" evidence="11">
    <location>
        <begin position="220"/>
        <end position="335"/>
    </location>
</feature>
<reference evidence="12" key="2">
    <citation type="submission" date="2025-09" db="UniProtKB">
        <authorList>
            <consortium name="Ensembl"/>
        </authorList>
    </citation>
    <scope>IDENTIFICATION</scope>
</reference>
<dbReference type="GO" id="GO:0016339">
    <property type="term" value="P:calcium-dependent cell-cell adhesion via plasma membrane cell adhesion molecules"/>
    <property type="evidence" value="ECO:0007669"/>
    <property type="project" value="TreeGrafter"/>
</dbReference>
<dbReference type="PRINTS" id="PR00205">
    <property type="entry name" value="CADHERIN"/>
</dbReference>
<keyword evidence="7" id="KW-0472">Membrane</keyword>
<evidence type="ECO:0000256" key="2">
    <source>
        <dbReference type="ARBA" id="ARBA00022475"/>
    </source>
</evidence>
<feature type="region of interest" description="Disordered" evidence="10">
    <location>
        <begin position="330"/>
        <end position="349"/>
    </location>
</feature>
<dbReference type="GO" id="GO:0005912">
    <property type="term" value="C:adherens junction"/>
    <property type="evidence" value="ECO:0007669"/>
    <property type="project" value="TreeGrafter"/>
</dbReference>
<reference evidence="12" key="1">
    <citation type="submission" date="2025-08" db="UniProtKB">
        <authorList>
            <consortium name="Ensembl"/>
        </authorList>
    </citation>
    <scope>IDENTIFICATION</scope>
</reference>
<evidence type="ECO:0000256" key="4">
    <source>
        <dbReference type="ARBA" id="ARBA00022737"/>
    </source>
</evidence>
<feature type="compositionally biased region" description="Pro residues" evidence="10">
    <location>
        <begin position="385"/>
        <end position="395"/>
    </location>
</feature>
<dbReference type="Pfam" id="PF00028">
    <property type="entry name" value="Cadherin"/>
    <property type="match status" value="1"/>
</dbReference>
<dbReference type="GeneTree" id="ENSGT00940000157175"/>
<proteinExistence type="predicted"/>
<sequence length="437" mass="45385">MCVPLAPAGVGCPVPWGGPGFRCVSPCPPAWSSILSPGAPACVPPGHPSRAGGGSWALACACWHPWAGAWLFPGRTRPRSQLAAGKVPSWRPEEQPMQPEPCHPGPLHVCGVGVSGTVPPQPLGRALPPPPVEPQSRSLSPQDAAPDVLTFPEPGHGLRRQKRDWVIPPINCPENERGPFPKKLVQLFSHAVAANGQPVEDPMEIIITVTDQNDNRPVFTKAVFHGTVAEGAEPGTPVLQVLATDADDTVSSSNGVVVYSILHQTPDQPQPHMFAISGSTGVISVAAAGLSPQAVPEYTLKIQAADMEGYGLQATATVLIKVQVRRRAHPRAPTAGGRAGLGHGEAAACSWQPPRADTLRVLSREGGEAGVAAPPWLLLARRPDVPPGSGPPTPGPRWCRSVGAGGAPGRTSQWEATCASSAQPGRSARSCCGPVPG</sequence>
<dbReference type="InParanoid" id="A0A663FAD2"/>
<keyword evidence="4" id="KW-0677">Repeat</keyword>
<name>A0A663FAD2_AQUCH</name>
<keyword evidence="6" id="KW-0130">Cell adhesion</keyword>
<keyword evidence="3" id="KW-0479">Metal-binding</keyword>
<evidence type="ECO:0000313" key="13">
    <source>
        <dbReference type="Proteomes" id="UP000472275"/>
    </source>
</evidence>
<dbReference type="Proteomes" id="UP000472275">
    <property type="component" value="Chromosome 9"/>
</dbReference>
<dbReference type="GO" id="GO:0008013">
    <property type="term" value="F:beta-catenin binding"/>
    <property type="evidence" value="ECO:0007669"/>
    <property type="project" value="TreeGrafter"/>
</dbReference>
<evidence type="ECO:0000256" key="7">
    <source>
        <dbReference type="ARBA" id="ARBA00023136"/>
    </source>
</evidence>
<dbReference type="GO" id="GO:0007043">
    <property type="term" value="P:cell-cell junction assembly"/>
    <property type="evidence" value="ECO:0007669"/>
    <property type="project" value="TreeGrafter"/>
</dbReference>
<dbReference type="GO" id="GO:0016342">
    <property type="term" value="C:catenin complex"/>
    <property type="evidence" value="ECO:0007669"/>
    <property type="project" value="TreeGrafter"/>
</dbReference>
<dbReference type="PANTHER" id="PTHR24027:SF319">
    <property type="entry name" value="CADHERIN-1"/>
    <property type="match status" value="1"/>
</dbReference>
<dbReference type="Ensembl" id="ENSACCT00020022007.1">
    <property type="protein sequence ID" value="ENSACCP00020021078.1"/>
    <property type="gene ID" value="ENSACCG00020014525.1"/>
</dbReference>
<dbReference type="GO" id="GO:0044331">
    <property type="term" value="P:cell-cell adhesion mediated by cadherin"/>
    <property type="evidence" value="ECO:0007669"/>
    <property type="project" value="TreeGrafter"/>
</dbReference>
<feature type="region of interest" description="Disordered" evidence="10">
    <location>
        <begin position="82"/>
        <end position="104"/>
    </location>
</feature>
<dbReference type="AlphaFoldDB" id="A0A663FAD2"/>
<evidence type="ECO:0000313" key="12">
    <source>
        <dbReference type="Ensembl" id="ENSACCP00020021078.1"/>
    </source>
</evidence>
<comment type="subcellular location">
    <subcellularLocation>
        <location evidence="1">Cell membrane</location>
    </subcellularLocation>
</comment>
<dbReference type="GO" id="GO:0034332">
    <property type="term" value="P:adherens junction organization"/>
    <property type="evidence" value="ECO:0007669"/>
    <property type="project" value="TreeGrafter"/>
</dbReference>
<organism evidence="12 13">
    <name type="scientific">Aquila chrysaetos chrysaetos</name>
    <dbReference type="NCBI Taxonomy" id="223781"/>
    <lineage>
        <taxon>Eukaryota</taxon>
        <taxon>Metazoa</taxon>
        <taxon>Chordata</taxon>
        <taxon>Craniata</taxon>
        <taxon>Vertebrata</taxon>
        <taxon>Euteleostomi</taxon>
        <taxon>Archelosauria</taxon>
        <taxon>Archosauria</taxon>
        <taxon>Dinosauria</taxon>
        <taxon>Saurischia</taxon>
        <taxon>Theropoda</taxon>
        <taxon>Coelurosauria</taxon>
        <taxon>Aves</taxon>
        <taxon>Neognathae</taxon>
        <taxon>Neoaves</taxon>
        <taxon>Telluraves</taxon>
        <taxon>Accipitrimorphae</taxon>
        <taxon>Accipitriformes</taxon>
        <taxon>Accipitridae</taxon>
        <taxon>Accipitrinae</taxon>
        <taxon>Aquila</taxon>
    </lineage>
</organism>
<dbReference type="PROSITE" id="PS00232">
    <property type="entry name" value="CADHERIN_1"/>
    <property type="match status" value="1"/>
</dbReference>
<evidence type="ECO:0000256" key="5">
    <source>
        <dbReference type="ARBA" id="ARBA00022837"/>
    </source>
</evidence>
<dbReference type="GO" id="GO:0000902">
    <property type="term" value="P:cell morphogenesis"/>
    <property type="evidence" value="ECO:0007669"/>
    <property type="project" value="TreeGrafter"/>
</dbReference>
<keyword evidence="13" id="KW-1185">Reference proteome</keyword>
<keyword evidence="5 9" id="KW-0106">Calcium</keyword>
<feature type="region of interest" description="Disordered" evidence="10">
    <location>
        <begin position="119"/>
        <end position="145"/>
    </location>
</feature>
<dbReference type="Gene3D" id="2.60.40.60">
    <property type="entry name" value="Cadherins"/>
    <property type="match status" value="1"/>
</dbReference>
<dbReference type="GO" id="GO:0005737">
    <property type="term" value="C:cytoplasm"/>
    <property type="evidence" value="ECO:0007669"/>
    <property type="project" value="TreeGrafter"/>
</dbReference>
<keyword evidence="2" id="KW-1003">Cell membrane</keyword>
<dbReference type="PANTHER" id="PTHR24027">
    <property type="entry name" value="CADHERIN-23"/>
    <property type="match status" value="1"/>
</dbReference>
<feature type="compositionally biased region" description="Pro residues" evidence="10">
    <location>
        <begin position="119"/>
        <end position="133"/>
    </location>
</feature>
<accession>A0A663FAD2</accession>
<evidence type="ECO:0000256" key="1">
    <source>
        <dbReference type="ARBA" id="ARBA00004236"/>
    </source>
</evidence>
<dbReference type="GO" id="GO:0045296">
    <property type="term" value="F:cadherin binding"/>
    <property type="evidence" value="ECO:0007669"/>
    <property type="project" value="TreeGrafter"/>
</dbReference>
<dbReference type="InterPro" id="IPR020894">
    <property type="entry name" value="Cadherin_CS"/>
</dbReference>
<dbReference type="FunFam" id="2.60.40.60:FF:000022">
    <property type="entry name" value="Cadherin 2"/>
    <property type="match status" value="1"/>
</dbReference>
<dbReference type="SMART" id="SM00112">
    <property type="entry name" value="CA"/>
    <property type="match status" value="1"/>
</dbReference>
<dbReference type="CDD" id="cd11304">
    <property type="entry name" value="Cadherin_repeat"/>
    <property type="match status" value="1"/>
</dbReference>
<dbReference type="GO" id="GO:0007156">
    <property type="term" value="P:homophilic cell adhesion via plasma membrane adhesion molecules"/>
    <property type="evidence" value="ECO:0007669"/>
    <property type="project" value="InterPro"/>
</dbReference>
<evidence type="ECO:0000256" key="9">
    <source>
        <dbReference type="PROSITE-ProRule" id="PRU00043"/>
    </source>
</evidence>
<dbReference type="InterPro" id="IPR002126">
    <property type="entry name" value="Cadherin-like_dom"/>
</dbReference>
<dbReference type="InterPro" id="IPR039808">
    <property type="entry name" value="Cadherin"/>
</dbReference>
<feature type="region of interest" description="Disordered" evidence="10">
    <location>
        <begin position="382"/>
        <end position="437"/>
    </location>
</feature>
<evidence type="ECO:0000256" key="8">
    <source>
        <dbReference type="ARBA" id="ARBA00023180"/>
    </source>
</evidence>
<protein>
    <recommendedName>
        <fullName evidence="11">Cadherin domain-containing protein</fullName>
    </recommendedName>
</protein>
<keyword evidence="8" id="KW-0325">Glycoprotein</keyword>
<feature type="compositionally biased region" description="Polar residues" evidence="10">
    <location>
        <begin position="410"/>
        <end position="424"/>
    </location>
</feature>
<dbReference type="InterPro" id="IPR015919">
    <property type="entry name" value="Cadherin-like_sf"/>
</dbReference>
<dbReference type="GO" id="GO:0005509">
    <property type="term" value="F:calcium ion binding"/>
    <property type="evidence" value="ECO:0007669"/>
    <property type="project" value="UniProtKB-UniRule"/>
</dbReference>
<evidence type="ECO:0000256" key="3">
    <source>
        <dbReference type="ARBA" id="ARBA00022723"/>
    </source>
</evidence>